<dbReference type="SUPFAM" id="SSF51445">
    <property type="entry name" value="(Trans)glycosidases"/>
    <property type="match status" value="1"/>
</dbReference>
<feature type="signal peptide" evidence="4">
    <location>
        <begin position="1"/>
        <end position="23"/>
    </location>
</feature>
<dbReference type="EMBL" id="QRKB01000091">
    <property type="protein sequence ID" value="RHH74094.1"/>
    <property type="molecule type" value="Genomic_DNA"/>
</dbReference>
<feature type="domain" description="Beta-mannosidase-like galactose-binding" evidence="8">
    <location>
        <begin position="440"/>
        <end position="514"/>
    </location>
</feature>
<evidence type="ECO:0000259" key="5">
    <source>
        <dbReference type="Pfam" id="PF00703"/>
    </source>
</evidence>
<dbReference type="GO" id="GO:0004553">
    <property type="term" value="F:hydrolase activity, hydrolyzing O-glycosyl compounds"/>
    <property type="evidence" value="ECO:0007669"/>
    <property type="project" value="InterPro"/>
</dbReference>
<dbReference type="PANTHER" id="PTHR42732:SF1">
    <property type="entry name" value="BETA-MANNOSIDASE"/>
    <property type="match status" value="1"/>
</dbReference>
<dbReference type="SUPFAM" id="SSF49785">
    <property type="entry name" value="Galactose-binding domain-like"/>
    <property type="match status" value="2"/>
</dbReference>
<dbReference type="Gene3D" id="2.60.120.260">
    <property type="entry name" value="Galactose-binding domain-like"/>
    <property type="match status" value="2"/>
</dbReference>
<dbReference type="InterPro" id="IPR006101">
    <property type="entry name" value="Glyco_hydro_2"/>
</dbReference>
<dbReference type="Pfam" id="PF11721">
    <property type="entry name" value="Malectin"/>
    <property type="match status" value="1"/>
</dbReference>
<organism evidence="9 10">
    <name type="scientific">Segatella copri</name>
    <dbReference type="NCBI Taxonomy" id="165179"/>
    <lineage>
        <taxon>Bacteria</taxon>
        <taxon>Pseudomonadati</taxon>
        <taxon>Bacteroidota</taxon>
        <taxon>Bacteroidia</taxon>
        <taxon>Bacteroidales</taxon>
        <taxon>Prevotellaceae</taxon>
        <taxon>Segatella</taxon>
    </lineage>
</organism>
<evidence type="ECO:0000256" key="1">
    <source>
        <dbReference type="ARBA" id="ARBA00007401"/>
    </source>
</evidence>
<dbReference type="InterPro" id="IPR023296">
    <property type="entry name" value="Glyco_hydro_beta-prop_sf"/>
</dbReference>
<comment type="caution">
    <text evidence="9">The sequence shown here is derived from an EMBL/GenBank/DDBJ whole genome shotgun (WGS) entry which is preliminary data.</text>
</comment>
<proteinExistence type="inferred from homology"/>
<protein>
    <submittedName>
        <fullName evidence="9">Beta-galactosidase</fullName>
    </submittedName>
</protein>
<dbReference type="InterPro" id="IPR006102">
    <property type="entry name" value="Ig-like_GH2"/>
</dbReference>
<dbReference type="InterPro" id="IPR006103">
    <property type="entry name" value="Glyco_hydro_2_cat"/>
</dbReference>
<dbReference type="InterPro" id="IPR008979">
    <property type="entry name" value="Galactose-bd-like_sf"/>
</dbReference>
<evidence type="ECO:0000256" key="4">
    <source>
        <dbReference type="SAM" id="SignalP"/>
    </source>
</evidence>
<dbReference type="Gene3D" id="2.115.10.20">
    <property type="entry name" value="Glycosyl hydrolase domain, family 43"/>
    <property type="match status" value="2"/>
</dbReference>
<dbReference type="Pfam" id="PF02836">
    <property type="entry name" value="Glyco_hydro_2_C"/>
    <property type="match status" value="1"/>
</dbReference>
<keyword evidence="3" id="KW-0326">Glycosidase</keyword>
<feature type="domain" description="Malectin" evidence="7">
    <location>
        <begin position="1003"/>
        <end position="1175"/>
    </location>
</feature>
<dbReference type="Proteomes" id="UP000284548">
    <property type="component" value="Unassembled WGS sequence"/>
</dbReference>
<dbReference type="SUPFAM" id="SSF49303">
    <property type="entry name" value="beta-Galactosidase/glucuronidase domain"/>
    <property type="match status" value="1"/>
</dbReference>
<name>A0A414XJK3_9BACT</name>
<dbReference type="InterPro" id="IPR021720">
    <property type="entry name" value="Malectin_dom"/>
</dbReference>
<dbReference type="PRINTS" id="PR00132">
    <property type="entry name" value="GLHYDRLASE2"/>
</dbReference>
<feature type="domain" description="Glycoside hydrolase family 2 catalytic" evidence="6">
    <location>
        <begin position="682"/>
        <end position="818"/>
    </location>
</feature>
<dbReference type="SUPFAM" id="SSF75005">
    <property type="entry name" value="Arabinanase/levansucrase/invertase"/>
    <property type="match status" value="1"/>
</dbReference>
<evidence type="ECO:0000259" key="6">
    <source>
        <dbReference type="Pfam" id="PF02836"/>
    </source>
</evidence>
<dbReference type="PANTHER" id="PTHR42732">
    <property type="entry name" value="BETA-GALACTOSIDASE"/>
    <property type="match status" value="1"/>
</dbReference>
<evidence type="ECO:0000259" key="8">
    <source>
        <dbReference type="Pfam" id="PF22666"/>
    </source>
</evidence>
<dbReference type="Pfam" id="PF22666">
    <property type="entry name" value="Glyco_hydro_2_N2"/>
    <property type="match status" value="1"/>
</dbReference>
<evidence type="ECO:0000256" key="2">
    <source>
        <dbReference type="ARBA" id="ARBA00022801"/>
    </source>
</evidence>
<gene>
    <name evidence="9" type="ORF">DW192_16110</name>
</gene>
<dbReference type="Gene3D" id="2.60.120.430">
    <property type="entry name" value="Galactose-binding lectin"/>
    <property type="match status" value="1"/>
</dbReference>
<dbReference type="InterPro" id="IPR051913">
    <property type="entry name" value="GH2_Domain-Containing"/>
</dbReference>
<reference evidence="9 10" key="1">
    <citation type="submission" date="2018-08" db="EMBL/GenBank/DDBJ databases">
        <title>A genome reference for cultivated species of the human gut microbiota.</title>
        <authorList>
            <person name="Zou Y."/>
            <person name="Xue W."/>
            <person name="Luo G."/>
        </authorList>
    </citation>
    <scope>NUCLEOTIDE SEQUENCE [LARGE SCALE GENOMIC DNA]</scope>
    <source>
        <strain evidence="9 10">AM16-54</strain>
    </source>
</reference>
<dbReference type="GO" id="GO:0005975">
    <property type="term" value="P:carbohydrate metabolic process"/>
    <property type="evidence" value="ECO:0007669"/>
    <property type="project" value="InterPro"/>
</dbReference>
<feature type="domain" description="Glycoside hydrolase family 2 immunoglobulin-like beta-sandwich" evidence="5">
    <location>
        <begin position="568"/>
        <end position="658"/>
    </location>
</feature>
<accession>A0A414XJK3</accession>
<dbReference type="InterPro" id="IPR054593">
    <property type="entry name" value="Beta-mannosidase-like_N2"/>
</dbReference>
<sequence>MKIERKRLVLLSLLVFGSITAFAQKISQNVMQKIYDEVKTPYKYGMVVAPEDNYHKIDCPMVYREGNRWFMTYVVYNGKDGTDGRGYETWLATSDDLLQWKTLGRLLCYADKGWDMNQRAGYPALIDWTWNGSYEMAKYKGRHWMSYFGGEGTGYESVRKPLNMGMASTKGDITQAHPWETSPAPVLSINDKSAQWWEKLTHYKSTVYWDRNKTLGKPFVMFYNAAGINPANQLKAERIGIALSSNMTSWRRLPLRTAKRKTGNPVFFHEAPGIITGDAQIVKFPHYYVMFYFSAFNPKRKYNAYNTFAVSRDLVNWQDWEGADLIYPSKPYDDMFAHKSYVLKHQGVVYHFYCAVNHAGQRGIAVATSVPMGRSQVSFPTLEKKGKRQIMSLNQDWQVSFGKTSEDSITKKMGTFRVNVPNNLDDYYGYRQLKHGNLHGTATYEKHFSVHKQTGKRYFLQLEGVGTFATVKVNRKSYPKELVGRTSFMLDISDALREGDNTLNIKVEHPAMQTNNPWPCGGCSSEWGFSEGSQPFGIFRPVSLIETDEVRVEPFGVHVWNNEVCDSVFVDTEVKNYSDHEQTIEVISKLALSSGKTAFRRAGKITLKAGETQVVRHQAKVSDAHLWGITDPYLYTLSSIIKREGKTIDDVATPFGIRSISWPVLRQKQAALRGDSAQMDKKDGRFYLNGSPVFINGTCDYEHLFGQSHAFSHEQIASRVKMMRQAGFNAFREAHQPHNLYYQQLLDEQGMLFWSQFSAHVWYDTSAFRKNFKRLLRRWIKERRNSPSVILWGIQNESVMPKDFTEECAAIIREMDPTAQTMRAITTCNGGEGSDWNVIQNWSGTYGGTADKYDQELKQPNQLLNGEYGAWRTLGFRSSDAEKLHAGDAKALSKAYTEDAFVSLLSKKAMLAESAKDSVCGHFQWLFVSHENPGRVQPDEAYRRIDKVGPFNYKGLLTPWEQPTEGFYWYRNHYTKVQPDTLTPTAADRNRDLLKPAEGYTYLYRVNCGGDAVTDSYGSEWEQDDSVYSHSWAERFGMNPFTASQGHITSRIHGLKSSSAASQHAAAPDAKLFQYFRWGRHALNYQFAVPDGEYRVELYFAEPWLGKHEGTGIDCDGERIFDVAINDSVVVDDLDLWAEAGFAGACKKVVDVKVKGGLLTISFPEVKVGEAIISAIAIAAKGEIGDAEKWNTAFKGSKPASGMSKTYWADLDKDVVEKYPKELLPQDNEVFPAVRYKSKTSTWTINPGVAREYMLRFRYKNTTGEQQVGRLKIVDSKGIVLLDRDMTFPKTPNKFKTIGTTTDSQINAGTYQIILSGLPNVSFDYLEVQ</sequence>
<dbReference type="Gene3D" id="2.60.40.10">
    <property type="entry name" value="Immunoglobulins"/>
    <property type="match status" value="1"/>
</dbReference>
<evidence type="ECO:0000256" key="3">
    <source>
        <dbReference type="ARBA" id="ARBA00023295"/>
    </source>
</evidence>
<dbReference type="InterPro" id="IPR017853">
    <property type="entry name" value="GH"/>
</dbReference>
<keyword evidence="4" id="KW-0732">Signal</keyword>
<evidence type="ECO:0000313" key="10">
    <source>
        <dbReference type="Proteomes" id="UP000284548"/>
    </source>
</evidence>
<comment type="similarity">
    <text evidence="1">Belongs to the glycosyl hydrolase 2 family.</text>
</comment>
<keyword evidence="2" id="KW-0378">Hydrolase</keyword>
<dbReference type="Gene3D" id="3.20.20.80">
    <property type="entry name" value="Glycosidases"/>
    <property type="match status" value="1"/>
</dbReference>
<dbReference type="InterPro" id="IPR013783">
    <property type="entry name" value="Ig-like_fold"/>
</dbReference>
<evidence type="ECO:0000259" key="7">
    <source>
        <dbReference type="Pfam" id="PF11721"/>
    </source>
</evidence>
<dbReference type="Pfam" id="PF00703">
    <property type="entry name" value="Glyco_hydro_2"/>
    <property type="match status" value="1"/>
</dbReference>
<feature type="chain" id="PRO_5018995297" evidence="4">
    <location>
        <begin position="24"/>
        <end position="1329"/>
    </location>
</feature>
<dbReference type="InterPro" id="IPR036156">
    <property type="entry name" value="Beta-gal/glucu_dom_sf"/>
</dbReference>
<evidence type="ECO:0000313" key="9">
    <source>
        <dbReference type="EMBL" id="RHH74094.1"/>
    </source>
</evidence>
<dbReference type="RefSeq" id="WP_118255973.1">
    <property type="nucleotide sequence ID" value="NZ_QRKB01000091.1"/>
</dbReference>